<dbReference type="InterPro" id="IPR001584">
    <property type="entry name" value="Integrase_cat-core"/>
</dbReference>
<evidence type="ECO:0000313" key="2">
    <source>
        <dbReference type="EMBL" id="GET03410.1"/>
    </source>
</evidence>
<reference evidence="2" key="1">
    <citation type="submission" date="2019-10" db="EMBL/GenBank/DDBJ databases">
        <title>Conservation and host-specific expression of non-tandemly repeated heterogenous ribosome RNA gene in arbuscular mycorrhizal fungi.</title>
        <authorList>
            <person name="Maeda T."/>
            <person name="Kobayashi Y."/>
            <person name="Nakagawa T."/>
            <person name="Ezawa T."/>
            <person name="Yamaguchi K."/>
            <person name="Bino T."/>
            <person name="Nishimoto Y."/>
            <person name="Shigenobu S."/>
            <person name="Kawaguchi M."/>
        </authorList>
    </citation>
    <scope>NUCLEOTIDE SEQUENCE</scope>
    <source>
        <strain evidence="2">HR1</strain>
    </source>
</reference>
<dbReference type="Gene3D" id="3.30.420.10">
    <property type="entry name" value="Ribonuclease H-like superfamily/Ribonuclease H"/>
    <property type="match status" value="1"/>
</dbReference>
<dbReference type="AlphaFoldDB" id="A0A8H3MIF4"/>
<protein>
    <recommendedName>
        <fullName evidence="1">Integrase catalytic domain-containing protein</fullName>
    </recommendedName>
</protein>
<dbReference type="EMBL" id="BLAL01000322">
    <property type="protein sequence ID" value="GET03410.1"/>
    <property type="molecule type" value="Genomic_DNA"/>
</dbReference>
<dbReference type="PROSITE" id="PS50994">
    <property type="entry name" value="INTEGRASE"/>
    <property type="match status" value="1"/>
</dbReference>
<gene>
    <name evidence="2" type="ORF">RCL2_002974800</name>
</gene>
<dbReference type="Proteomes" id="UP000615446">
    <property type="component" value="Unassembled WGS sequence"/>
</dbReference>
<accession>A0A8H3MIF4</accession>
<evidence type="ECO:0000313" key="3">
    <source>
        <dbReference type="Proteomes" id="UP000615446"/>
    </source>
</evidence>
<dbReference type="InterPro" id="IPR036397">
    <property type="entry name" value="RNaseH_sf"/>
</dbReference>
<dbReference type="Pfam" id="PF00665">
    <property type="entry name" value="rve"/>
    <property type="match status" value="1"/>
</dbReference>
<dbReference type="GO" id="GO:0003676">
    <property type="term" value="F:nucleic acid binding"/>
    <property type="evidence" value="ECO:0007669"/>
    <property type="project" value="InterPro"/>
</dbReference>
<dbReference type="PANTHER" id="PTHR46585:SF4">
    <property type="entry name" value="C3H1-TYPE DOMAIN-CONTAINING PROTEIN"/>
    <property type="match status" value="1"/>
</dbReference>
<comment type="caution">
    <text evidence="2">The sequence shown here is derived from an EMBL/GenBank/DDBJ whole genome shotgun (WGS) entry which is preliminary data.</text>
</comment>
<feature type="domain" description="Integrase catalytic" evidence="1">
    <location>
        <begin position="82"/>
        <end position="262"/>
    </location>
</feature>
<dbReference type="PANTHER" id="PTHR46585">
    <property type="entry name" value="INTEGRASE CORE DOMAIN CONTAINING PROTEIN"/>
    <property type="match status" value="1"/>
</dbReference>
<dbReference type="GO" id="GO:0005634">
    <property type="term" value="C:nucleus"/>
    <property type="evidence" value="ECO:0007669"/>
    <property type="project" value="UniProtKB-ARBA"/>
</dbReference>
<evidence type="ECO:0000259" key="1">
    <source>
        <dbReference type="PROSITE" id="PS50994"/>
    </source>
</evidence>
<dbReference type="InterPro" id="IPR012337">
    <property type="entry name" value="RNaseH-like_sf"/>
</dbReference>
<proteinExistence type="predicted"/>
<dbReference type="GO" id="GO:0015074">
    <property type="term" value="P:DNA integration"/>
    <property type="evidence" value="ECO:0007669"/>
    <property type="project" value="InterPro"/>
</dbReference>
<dbReference type="SUPFAM" id="SSF53098">
    <property type="entry name" value="Ribonuclease H-like"/>
    <property type="match status" value="1"/>
</dbReference>
<dbReference type="OrthoDB" id="2424110at2759"/>
<sequence length="736" mass="85636">MSQPQILIDPNEAQRIKKNIILREIYYRPPGYYSNPKSLRDACKKEGYRFRLSECKEFLENQQSHQIYMPSPKHIPRVSYGKITRPNCVHQCDIMFLTHDYYKGKTYKAVLNIIDCASRYKASVPLTSKKSSEVAKAFKRKYGDRNNPLTWPKLLQYDNGREWMGETSRLMQEHNVTIRVIGPYSHRGNGMVERFNKTEGEMLYKIQYAVKSISSDPRLIRAWVRHLPKVVNYLNNYPTRLIRAPGTSKWGLAPSEAILLEEVESKPSISSKRPTGKDEITLKKGDSVRYLLANAEWEGGMENQKRATDPTYSPSIHKIQKIVVSKKEPVLYYLGSDDDEFAPKRGFVREELMHLTRDPELPPQRILSVNFVYVSPNNSEFDHAKDYARRRGGQCLGRTGQINGHDVYLWSCENGVHQWEYPLKYIMKKFEWCPLCHHTQEHRREIFSEIAGSANFYNIFLSMILSNMKDHKKHQVKKLDTAEKIILNIDEIKDAKRFNGLNSTPQWPFTLLISGRTNSGKTNEVVNLLLGNKLYRMFNGKKGGTRYIKNDDLLLIGHYLKEPKYLYLKSAYQIIANSPKPYREDITFQALKPDKIPNPDSFPPSRDHKGALYSQDRGLVAIFEDVCADSKKVQEKIKPYFSRGRHSNISSIYVTQSFFDCPKLIRKNANYVVLFNGSTSEELSRILRLYAYDWRSIYKDVVNYLTDRNFIVFDLTVPPNHPHRIRKGWDTPFFSD</sequence>
<organism evidence="2 3">
    <name type="scientific">Rhizophagus clarus</name>
    <dbReference type="NCBI Taxonomy" id="94130"/>
    <lineage>
        <taxon>Eukaryota</taxon>
        <taxon>Fungi</taxon>
        <taxon>Fungi incertae sedis</taxon>
        <taxon>Mucoromycota</taxon>
        <taxon>Glomeromycotina</taxon>
        <taxon>Glomeromycetes</taxon>
        <taxon>Glomerales</taxon>
        <taxon>Glomeraceae</taxon>
        <taxon>Rhizophagus</taxon>
    </lineage>
</organism>
<name>A0A8H3MIF4_9GLOM</name>